<dbReference type="Proteomes" id="UP000515811">
    <property type="component" value="Chromosome"/>
</dbReference>
<sequence>MDFLTNIEHLPIGARKVLRERKLVLPTSLMQASDHELLGIKGIGPIKLRILRRACAAALKSEATSAKAF</sequence>
<dbReference type="AlphaFoldDB" id="A0A7G9RJT7"/>
<dbReference type="EMBL" id="CP060714">
    <property type="protein sequence ID" value="QNN55862.1"/>
    <property type="molecule type" value="Genomic_DNA"/>
</dbReference>
<organism evidence="1 2">
    <name type="scientific">Diaphorobacter ruginosibacter</name>
    <dbReference type="NCBI Taxonomy" id="1715720"/>
    <lineage>
        <taxon>Bacteria</taxon>
        <taxon>Pseudomonadati</taxon>
        <taxon>Pseudomonadota</taxon>
        <taxon>Betaproteobacteria</taxon>
        <taxon>Burkholderiales</taxon>
        <taxon>Comamonadaceae</taxon>
        <taxon>Diaphorobacter</taxon>
    </lineage>
</organism>
<protein>
    <recommendedName>
        <fullName evidence="3">Helix-hairpin-helix domain-containing protein</fullName>
    </recommendedName>
</protein>
<gene>
    <name evidence="1" type="ORF">H9K76_14775</name>
</gene>
<dbReference type="KEGG" id="drg:H9K76_14775"/>
<accession>A0A7G9RJT7</accession>
<keyword evidence="2" id="KW-1185">Reference proteome</keyword>
<evidence type="ECO:0000313" key="2">
    <source>
        <dbReference type="Proteomes" id="UP000515811"/>
    </source>
</evidence>
<name>A0A7G9RJT7_9BURK</name>
<dbReference type="RefSeq" id="WP_187596135.1">
    <property type="nucleotide sequence ID" value="NZ_CP060714.1"/>
</dbReference>
<evidence type="ECO:0000313" key="1">
    <source>
        <dbReference type="EMBL" id="QNN55862.1"/>
    </source>
</evidence>
<proteinExistence type="predicted"/>
<reference evidence="1 2" key="1">
    <citation type="submission" date="2020-08" db="EMBL/GenBank/DDBJ databases">
        <title>Genome sequence of Diaphorobacter ruginosibacter DSM 27467T.</title>
        <authorList>
            <person name="Hyun D.-W."/>
            <person name="Bae J.-W."/>
        </authorList>
    </citation>
    <scope>NUCLEOTIDE SEQUENCE [LARGE SCALE GENOMIC DNA]</scope>
    <source>
        <strain evidence="1 2">DSM 27467</strain>
    </source>
</reference>
<evidence type="ECO:0008006" key="3">
    <source>
        <dbReference type="Google" id="ProtNLM"/>
    </source>
</evidence>